<proteinExistence type="predicted"/>
<sequence length="102" mass="11973">MQNSQPLASYKPLYFWTQMPNDVHYSSSCCAFVLFMYHLMHIRWKVANLGELKIMQYNECPLNKTLKQHQSLISTKDFHLMELPKKPFLTNLSPPREGPGKD</sequence>
<gene>
    <name evidence="1" type="ORF">CLUMA_CG001146</name>
</gene>
<keyword evidence="2" id="KW-1185">Reference proteome</keyword>
<protein>
    <submittedName>
        <fullName evidence="1">CLUMA_CG001146, isoform A</fullName>
    </submittedName>
</protein>
<name>A0A1J1HH46_9DIPT</name>
<dbReference type="AlphaFoldDB" id="A0A1J1HH46"/>
<evidence type="ECO:0000313" key="2">
    <source>
        <dbReference type="Proteomes" id="UP000183832"/>
    </source>
</evidence>
<accession>A0A1J1HH46</accession>
<organism evidence="1 2">
    <name type="scientific">Clunio marinus</name>
    <dbReference type="NCBI Taxonomy" id="568069"/>
    <lineage>
        <taxon>Eukaryota</taxon>
        <taxon>Metazoa</taxon>
        <taxon>Ecdysozoa</taxon>
        <taxon>Arthropoda</taxon>
        <taxon>Hexapoda</taxon>
        <taxon>Insecta</taxon>
        <taxon>Pterygota</taxon>
        <taxon>Neoptera</taxon>
        <taxon>Endopterygota</taxon>
        <taxon>Diptera</taxon>
        <taxon>Nematocera</taxon>
        <taxon>Chironomoidea</taxon>
        <taxon>Chironomidae</taxon>
        <taxon>Clunio</taxon>
    </lineage>
</organism>
<evidence type="ECO:0000313" key="1">
    <source>
        <dbReference type="EMBL" id="CRK87344.1"/>
    </source>
</evidence>
<dbReference type="EMBL" id="CVRI01000004">
    <property type="protein sequence ID" value="CRK87344.1"/>
    <property type="molecule type" value="Genomic_DNA"/>
</dbReference>
<dbReference type="Proteomes" id="UP000183832">
    <property type="component" value="Unassembled WGS sequence"/>
</dbReference>
<reference evidence="1 2" key="1">
    <citation type="submission" date="2015-04" db="EMBL/GenBank/DDBJ databases">
        <authorList>
            <person name="Syromyatnikov M.Y."/>
            <person name="Popov V.N."/>
        </authorList>
    </citation>
    <scope>NUCLEOTIDE SEQUENCE [LARGE SCALE GENOMIC DNA]</scope>
</reference>